<dbReference type="GeneID" id="49970972"/>
<keyword evidence="3" id="KW-0255">Endonuclease</keyword>
<proteinExistence type="predicted"/>
<organism evidence="3 4">
    <name type="scientific">Neisseria flavescens NRL30031/H210</name>
    <dbReference type="NCBI Taxonomy" id="546264"/>
    <lineage>
        <taxon>Bacteria</taxon>
        <taxon>Pseudomonadati</taxon>
        <taxon>Pseudomonadota</taxon>
        <taxon>Betaproteobacteria</taxon>
        <taxon>Neisseriales</taxon>
        <taxon>Neisseriaceae</taxon>
        <taxon>Neisseria</taxon>
    </lineage>
</organism>
<dbReference type="Gene3D" id="3.40.1350.10">
    <property type="match status" value="1"/>
</dbReference>
<dbReference type="GO" id="GO:0003676">
    <property type="term" value="F:nucleic acid binding"/>
    <property type="evidence" value="ECO:0007669"/>
    <property type="project" value="InterPro"/>
</dbReference>
<gene>
    <name evidence="3" type="ORF">NEIFLAOT_00279</name>
</gene>
<dbReference type="InterPro" id="IPR014833">
    <property type="entry name" value="TnsA_N"/>
</dbReference>
<dbReference type="InterPro" id="IPR014832">
    <property type="entry name" value="TnsA_C"/>
</dbReference>
<dbReference type="RefSeq" id="WP_003679124.1">
    <property type="nucleotide sequence ID" value="NZ_ACEN01000005.1"/>
</dbReference>
<sequence length="215" mass="25339">MPIRKIPKNYRNITGIAPHNKAVGAAAYESSLERDFLILLAFNQDVQRFEVQPLAIEWFDTAGKHHVYTPDVLVHYQCDVIVYEVKYRSDLRENWQQLKPKFQAALRFCKQNGWRFKLITEVEIHTDFLRNAQFLLPYRQHGLAGKYSDPYMDLLYETLRELKQSTPNALIQHIFQNEDNQAKLLPVLWYLIATQQVGVDLNQPITMKSTIWFKK</sequence>
<name>C0EK37_NEIFL</name>
<dbReference type="Pfam" id="PF08721">
    <property type="entry name" value="Tn7_Tnp_TnsA_C"/>
    <property type="match status" value="1"/>
</dbReference>
<protein>
    <submittedName>
        <fullName evidence="3">TnsA endonuclease domain protein</fullName>
    </submittedName>
</protein>
<keyword evidence="4" id="KW-1185">Reference proteome</keyword>
<dbReference type="Proteomes" id="UP000004457">
    <property type="component" value="Unassembled WGS sequence"/>
</dbReference>
<evidence type="ECO:0000259" key="2">
    <source>
        <dbReference type="Pfam" id="PF08722"/>
    </source>
</evidence>
<dbReference type="Pfam" id="PF08722">
    <property type="entry name" value="Tn7_TnsA-like_N"/>
    <property type="match status" value="1"/>
</dbReference>
<feature type="domain" description="TnsA endonuclease C-terminal" evidence="1">
    <location>
        <begin position="123"/>
        <end position="201"/>
    </location>
</feature>
<comment type="caution">
    <text evidence="3">The sequence shown here is derived from an EMBL/GenBank/DDBJ whole genome shotgun (WGS) entry which is preliminary data.</text>
</comment>
<keyword evidence="3" id="KW-0540">Nuclease</keyword>
<feature type="domain" description="TnsA endonuclease N-terminal" evidence="2">
    <location>
        <begin position="43"/>
        <end position="121"/>
    </location>
</feature>
<reference evidence="3 4" key="1">
    <citation type="submission" date="2009-01" db="EMBL/GenBank/DDBJ databases">
        <authorList>
            <person name="Fulton L."/>
            <person name="Clifton S."/>
            <person name="Chinwalla A.T."/>
            <person name="Mitreva M."/>
            <person name="Sodergren E."/>
            <person name="Weinstock G."/>
            <person name="Clifton S."/>
            <person name="Dooling D.J."/>
            <person name="Fulton B."/>
            <person name="Minx P."/>
            <person name="Pepin K.H."/>
            <person name="Johnson M."/>
            <person name="Bhonagiri V."/>
            <person name="Nash W.E."/>
            <person name="Mardis E.R."/>
            <person name="Wilson R.K."/>
        </authorList>
    </citation>
    <scope>NUCLEOTIDE SEQUENCE [LARGE SCALE GENOMIC DNA]</scope>
    <source>
        <strain evidence="3 4">NRL30031/H210</strain>
    </source>
</reference>
<dbReference type="EMBL" id="ACEN01000005">
    <property type="protein sequence ID" value="EEG34660.1"/>
    <property type="molecule type" value="Genomic_DNA"/>
</dbReference>
<dbReference type="eggNOG" id="ENOG5032A4T">
    <property type="taxonomic scope" value="Bacteria"/>
</dbReference>
<evidence type="ECO:0000313" key="4">
    <source>
        <dbReference type="Proteomes" id="UP000004457"/>
    </source>
</evidence>
<accession>C0EK37</accession>
<dbReference type="GO" id="GO:0004519">
    <property type="term" value="F:endonuclease activity"/>
    <property type="evidence" value="ECO:0007669"/>
    <property type="project" value="UniProtKB-KW"/>
</dbReference>
<keyword evidence="3" id="KW-0378">Hydrolase</keyword>
<evidence type="ECO:0000259" key="1">
    <source>
        <dbReference type="Pfam" id="PF08721"/>
    </source>
</evidence>
<evidence type="ECO:0000313" key="3">
    <source>
        <dbReference type="EMBL" id="EEG34660.1"/>
    </source>
</evidence>
<dbReference type="AlphaFoldDB" id="C0EK37"/>
<dbReference type="InterPro" id="IPR011856">
    <property type="entry name" value="tRNA_endonuc-like_dom_sf"/>
</dbReference>